<evidence type="ECO:0000313" key="13">
    <source>
        <dbReference type="EMBL" id="GAP64614.1"/>
    </source>
</evidence>
<dbReference type="STRING" id="872965.SE16_11855"/>
<feature type="binding site" evidence="10">
    <location>
        <position position="208"/>
    </location>
    <ligand>
        <name>UDP-N-acetyl-alpha-D-glucosamine</name>
        <dbReference type="ChEBI" id="CHEBI:57705"/>
    </ligand>
</feature>
<protein>
    <recommendedName>
        <fullName evidence="10">UDP-N-acetylglucosamine--N-acetylmuramyl-(pentapeptide) pyrophosphoryl-undecaprenol N-acetylglucosamine transferase</fullName>
        <ecNumber evidence="10">2.4.1.227</ecNumber>
    </recommendedName>
    <alternativeName>
        <fullName evidence="10">Undecaprenyl-PP-MurNAc-pentapeptide-UDPGlcNAc GlcNAc transferase</fullName>
    </alternativeName>
</protein>
<dbReference type="Pfam" id="PF04101">
    <property type="entry name" value="Glyco_tran_28_C"/>
    <property type="match status" value="1"/>
</dbReference>
<dbReference type="PANTHER" id="PTHR21015">
    <property type="entry name" value="UDP-N-ACETYLGLUCOSAMINE--N-ACETYLMURAMYL-(PENTAPEPTIDE) PYROPHOSPHORYL-UNDECAPRENOL N-ACETYLGLUCOSAMINE TRANSFERASE 1"/>
    <property type="match status" value="1"/>
</dbReference>
<evidence type="ECO:0000256" key="5">
    <source>
        <dbReference type="ARBA" id="ARBA00022960"/>
    </source>
</evidence>
<dbReference type="NCBIfam" id="TIGR01133">
    <property type="entry name" value="murG"/>
    <property type="match status" value="1"/>
</dbReference>
<keyword evidence="14" id="KW-1185">Reference proteome</keyword>
<keyword evidence="2 10" id="KW-0132">Cell division</keyword>
<evidence type="ECO:0000256" key="4">
    <source>
        <dbReference type="ARBA" id="ARBA00022679"/>
    </source>
</evidence>
<comment type="pathway">
    <text evidence="10">Cell wall biogenesis; peptidoglycan biosynthesis.</text>
</comment>
<feature type="binding site" evidence="10">
    <location>
        <position position="177"/>
    </location>
    <ligand>
        <name>UDP-N-acetyl-alpha-D-glucosamine</name>
        <dbReference type="ChEBI" id="CHEBI:57705"/>
    </ligand>
</feature>
<evidence type="ECO:0000256" key="1">
    <source>
        <dbReference type="ARBA" id="ARBA00022475"/>
    </source>
</evidence>
<comment type="caution">
    <text evidence="10">Lacks conserved residue(s) required for the propagation of feature annotation.</text>
</comment>
<dbReference type="GO" id="GO:0009252">
    <property type="term" value="P:peptidoglycan biosynthetic process"/>
    <property type="evidence" value="ECO:0007669"/>
    <property type="project" value="UniProtKB-UniRule"/>
</dbReference>
<keyword evidence="3 10" id="KW-0328">Glycosyltransferase</keyword>
<dbReference type="Gene3D" id="3.40.50.2000">
    <property type="entry name" value="Glycogen Phosphorylase B"/>
    <property type="match status" value="2"/>
</dbReference>
<dbReference type="FunCoup" id="A0A0M9UE10">
    <property type="interactions" value="307"/>
</dbReference>
<keyword evidence="1 10" id="KW-1003">Cell membrane</keyword>
<dbReference type="GO" id="GO:0051991">
    <property type="term" value="F:UDP-N-acetyl-D-glucosamine:N-acetylmuramoyl-L-alanyl-D-glutamyl-meso-2,6-diaminopimelyl-D-alanyl-D-alanine-diphosphoundecaprenol 4-beta-N-acetylglucosaminlytransferase activity"/>
    <property type="evidence" value="ECO:0007669"/>
    <property type="project" value="RHEA"/>
</dbReference>
<keyword evidence="5 10" id="KW-0133">Cell shape</keyword>
<dbReference type="PANTHER" id="PTHR21015:SF22">
    <property type="entry name" value="GLYCOSYLTRANSFERASE"/>
    <property type="match status" value="1"/>
</dbReference>
<proteinExistence type="inferred from homology"/>
<dbReference type="InterPro" id="IPR004276">
    <property type="entry name" value="GlycoTrans_28_N"/>
</dbReference>
<comment type="caution">
    <text evidence="13">The sequence shown here is derived from an EMBL/GenBank/DDBJ whole genome shotgun (WGS) entry which is preliminary data.</text>
</comment>
<evidence type="ECO:0000256" key="9">
    <source>
        <dbReference type="ARBA" id="ARBA00023316"/>
    </source>
</evidence>
<dbReference type="Pfam" id="PF03033">
    <property type="entry name" value="Glyco_transf_28"/>
    <property type="match status" value="1"/>
</dbReference>
<keyword evidence="7 10" id="KW-0472">Membrane</keyword>
<keyword evidence="4 10" id="KW-0808">Transferase</keyword>
<evidence type="ECO:0000256" key="10">
    <source>
        <dbReference type="HAMAP-Rule" id="MF_00033"/>
    </source>
</evidence>
<dbReference type="InParanoid" id="A0A0M9UE10"/>
<keyword evidence="9 10" id="KW-0961">Cell wall biogenesis/degradation</keyword>
<gene>
    <name evidence="10 13" type="primary">murG</name>
    <name evidence="13" type="ORF">ARMA_3037</name>
</gene>
<feature type="domain" description="Glycosyltransferase family 28 N-terminal" evidence="11">
    <location>
        <begin position="19"/>
        <end position="154"/>
    </location>
</feature>
<dbReference type="InterPro" id="IPR006009">
    <property type="entry name" value="GlcNAc_MurG"/>
</dbReference>
<keyword evidence="8 10" id="KW-0131">Cell cycle</keyword>
<dbReference type="EC" id="2.4.1.227" evidence="10"/>
<evidence type="ECO:0000256" key="7">
    <source>
        <dbReference type="ARBA" id="ARBA00023136"/>
    </source>
</evidence>
<dbReference type="SUPFAM" id="SSF53756">
    <property type="entry name" value="UDP-Glycosyltransferase/glycogen phosphorylase"/>
    <property type="match status" value="1"/>
</dbReference>
<keyword evidence="6 10" id="KW-0573">Peptidoglycan synthesis</keyword>
<evidence type="ECO:0000256" key="2">
    <source>
        <dbReference type="ARBA" id="ARBA00022618"/>
    </source>
</evidence>
<evidence type="ECO:0000256" key="8">
    <source>
        <dbReference type="ARBA" id="ARBA00023306"/>
    </source>
</evidence>
<feature type="binding site" evidence="10">
    <location>
        <position position="309"/>
    </location>
    <ligand>
        <name>UDP-N-acetyl-alpha-D-glucosamine</name>
        <dbReference type="ChEBI" id="CHEBI:57705"/>
    </ligand>
</feature>
<accession>A0A0M9UE10</accession>
<dbReference type="GO" id="GO:0050511">
    <property type="term" value="F:undecaprenyldiphospho-muramoylpentapeptide beta-N-acetylglucosaminyltransferase activity"/>
    <property type="evidence" value="ECO:0007669"/>
    <property type="project" value="UniProtKB-UniRule"/>
</dbReference>
<dbReference type="CDD" id="cd03785">
    <property type="entry name" value="GT28_MurG"/>
    <property type="match status" value="1"/>
</dbReference>
<comment type="catalytic activity">
    <reaction evidence="10">
        <text>di-trans,octa-cis-undecaprenyl diphospho-N-acetyl-alpha-D-muramoyl-L-alanyl-D-glutamyl-meso-2,6-diaminopimeloyl-D-alanyl-D-alanine + UDP-N-acetyl-alpha-D-glucosamine = di-trans,octa-cis-undecaprenyl diphospho-[N-acetyl-alpha-D-glucosaminyl-(1-&gt;4)]-N-acetyl-alpha-D-muramoyl-L-alanyl-D-glutamyl-meso-2,6-diaminopimeloyl-D-alanyl-D-alanine + UDP + H(+)</text>
        <dbReference type="Rhea" id="RHEA:31227"/>
        <dbReference type="ChEBI" id="CHEBI:15378"/>
        <dbReference type="ChEBI" id="CHEBI:57705"/>
        <dbReference type="ChEBI" id="CHEBI:58223"/>
        <dbReference type="ChEBI" id="CHEBI:61387"/>
        <dbReference type="ChEBI" id="CHEBI:61388"/>
        <dbReference type="EC" id="2.4.1.227"/>
    </reaction>
</comment>
<organism evidence="13 14">
    <name type="scientific">Ardenticatena maritima</name>
    <dbReference type="NCBI Taxonomy" id="872965"/>
    <lineage>
        <taxon>Bacteria</taxon>
        <taxon>Bacillati</taxon>
        <taxon>Chloroflexota</taxon>
        <taxon>Ardenticatenia</taxon>
        <taxon>Ardenticatenales</taxon>
        <taxon>Ardenticatenaceae</taxon>
        <taxon>Ardenticatena</taxon>
    </lineage>
</organism>
<dbReference type="GO" id="GO:0008360">
    <property type="term" value="P:regulation of cell shape"/>
    <property type="evidence" value="ECO:0007669"/>
    <property type="project" value="UniProtKB-KW"/>
</dbReference>
<evidence type="ECO:0000259" key="12">
    <source>
        <dbReference type="Pfam" id="PF04101"/>
    </source>
</evidence>
<dbReference type="GO" id="GO:0071555">
    <property type="term" value="P:cell wall organization"/>
    <property type="evidence" value="ECO:0007669"/>
    <property type="project" value="UniProtKB-KW"/>
</dbReference>
<feature type="domain" description="Glycosyl transferase family 28 C-terminal" evidence="12">
    <location>
        <begin position="201"/>
        <end position="367"/>
    </location>
</feature>
<evidence type="ECO:0000313" key="14">
    <source>
        <dbReference type="Proteomes" id="UP000037784"/>
    </source>
</evidence>
<sequence>MAMPMPTTAEETKTALRLVITGGGTGGHVYPALSVLDAADDAPTVLWIGSTGGLEAPIVQRAGIPFKGIDAGGLRGMSPVKMARNLMRLGRGFVQAWRLLRTFRPDVVLATGGYVTFPVGVAAWLQRIPMLIYLPDIEPGLAVRALAPFATRIAVTGEAAQAHFRAGKTVVTGYPVRRALQALPSREAARALLGIPAEARVVLVTGGSQGAHSLNEAVGRNLNALLDMAHVIHIHGRSDGEWLRSLRAALPDALRQRYHLFDYLHEEMAAALRAADIVVARAGASTLGELPAAGVAAVLVPYPYSGAHQWANAEYLAAQGGALVVPDAEIAARIVPVVRTLLEDEARLHAMQAAMQRLAQPEAAQRLYRLVQEMGQAKRDRRSK</sequence>
<dbReference type="GO" id="GO:0005975">
    <property type="term" value="P:carbohydrate metabolic process"/>
    <property type="evidence" value="ECO:0007669"/>
    <property type="project" value="InterPro"/>
</dbReference>
<dbReference type="GO" id="GO:0051301">
    <property type="term" value="P:cell division"/>
    <property type="evidence" value="ECO:0007669"/>
    <property type="project" value="UniProtKB-KW"/>
</dbReference>
<evidence type="ECO:0000256" key="3">
    <source>
        <dbReference type="ARBA" id="ARBA00022676"/>
    </source>
</evidence>
<evidence type="ECO:0000259" key="11">
    <source>
        <dbReference type="Pfam" id="PF03033"/>
    </source>
</evidence>
<comment type="function">
    <text evidence="10">Cell wall formation. Catalyzes the transfer of a GlcNAc subunit on undecaprenyl-pyrophosphoryl-MurNAc-pentapeptide (lipid intermediate I) to form undecaprenyl-pyrophosphoryl-MurNAc-(pentapeptide)GlcNAc (lipid intermediate II).</text>
</comment>
<dbReference type="Proteomes" id="UP000037784">
    <property type="component" value="Unassembled WGS sequence"/>
</dbReference>
<dbReference type="HAMAP" id="MF_00033">
    <property type="entry name" value="MurG"/>
    <property type="match status" value="1"/>
</dbReference>
<dbReference type="UniPathway" id="UPA00219"/>
<dbReference type="GO" id="GO:0005886">
    <property type="term" value="C:plasma membrane"/>
    <property type="evidence" value="ECO:0007669"/>
    <property type="project" value="UniProtKB-SubCell"/>
</dbReference>
<comment type="subcellular location">
    <subcellularLocation>
        <location evidence="10">Cell membrane</location>
        <topology evidence="10">Peripheral membrane protein</topology>
        <orientation evidence="10">Cytoplasmic side</orientation>
    </subcellularLocation>
</comment>
<dbReference type="InterPro" id="IPR007235">
    <property type="entry name" value="Glyco_trans_28_C"/>
</dbReference>
<name>A0A0M9UE10_9CHLR</name>
<dbReference type="EMBL" id="BBZA01000292">
    <property type="protein sequence ID" value="GAP64614.1"/>
    <property type="molecule type" value="Genomic_DNA"/>
</dbReference>
<dbReference type="AlphaFoldDB" id="A0A0M9UE10"/>
<comment type="similarity">
    <text evidence="10">Belongs to the glycosyltransferase 28 family. MurG subfamily.</text>
</comment>
<feature type="binding site" evidence="10">
    <location>
        <begin position="25"/>
        <end position="27"/>
    </location>
    <ligand>
        <name>UDP-N-acetyl-alpha-D-glucosamine</name>
        <dbReference type="ChEBI" id="CHEBI:57705"/>
    </ligand>
</feature>
<reference evidence="14" key="1">
    <citation type="submission" date="2015-08" db="EMBL/GenBank/DDBJ databases">
        <title>Draft Genome Sequence of a Heterotrophic Facultative Anaerobic Bacterium Ardenticatena maritima Strain 110S.</title>
        <authorList>
            <person name="Kawaichi S."/>
            <person name="Yoshida T."/>
            <person name="Sako Y."/>
            <person name="Nakamura R."/>
        </authorList>
    </citation>
    <scope>NUCLEOTIDE SEQUENCE [LARGE SCALE GENOMIC DNA]</scope>
    <source>
        <strain evidence="14">110S</strain>
    </source>
</reference>
<evidence type="ECO:0000256" key="6">
    <source>
        <dbReference type="ARBA" id="ARBA00022984"/>
    </source>
</evidence>